<evidence type="ECO:0000259" key="7">
    <source>
        <dbReference type="Pfam" id="PF02803"/>
    </source>
</evidence>
<dbReference type="FunFam" id="3.40.47.10:FF:000010">
    <property type="entry name" value="Acetyl-CoA acetyltransferase (Thiolase)"/>
    <property type="match status" value="1"/>
</dbReference>
<comment type="caution">
    <text evidence="8">The sequence shown here is derived from an EMBL/GenBank/DDBJ whole genome shotgun (WGS) entry which is preliminary data.</text>
</comment>
<evidence type="ECO:0000256" key="1">
    <source>
        <dbReference type="ARBA" id="ARBA00010982"/>
    </source>
</evidence>
<evidence type="ECO:0000256" key="2">
    <source>
        <dbReference type="ARBA" id="ARBA00022679"/>
    </source>
</evidence>
<feature type="active site" description="Proton acceptor" evidence="4">
    <location>
        <position position="357"/>
    </location>
</feature>
<reference evidence="8 9" key="1">
    <citation type="submission" date="2011-10" db="EMBL/GenBank/DDBJ databases">
        <title>The Genome Sequence of Fusobacterium sp. 4_1_13.</title>
        <authorList>
            <consortium name="The Broad Institute Genome Sequencing Platform"/>
            <person name="Earl A."/>
            <person name="Ward D."/>
            <person name="Feldgarden M."/>
            <person name="Gevers D."/>
            <person name="Strauss J."/>
            <person name="Ambrose C."/>
            <person name="Allen-Vercoe E."/>
            <person name="Young S.K."/>
            <person name="Zeng Q."/>
            <person name="Gargeya S."/>
            <person name="Fitzgerald M."/>
            <person name="Haas B."/>
            <person name="Abouelleil A."/>
            <person name="Alvarado L."/>
            <person name="Arachchi H.M."/>
            <person name="Berlin A."/>
            <person name="Brown A."/>
            <person name="Chapman S.B."/>
            <person name="Chen Z."/>
            <person name="Dunbar C."/>
            <person name="Freedman E."/>
            <person name="Gearin G."/>
            <person name="Goldberg J."/>
            <person name="Griggs A."/>
            <person name="Gujja S."/>
            <person name="Heiman D."/>
            <person name="Howarth C."/>
            <person name="Larson L."/>
            <person name="Lui A."/>
            <person name="MacDonald P.J."/>
            <person name="Montmayeur A."/>
            <person name="Murphy C."/>
            <person name="Neiman D."/>
            <person name="Pearson M."/>
            <person name="Priest M."/>
            <person name="Roberts A."/>
            <person name="Saif S."/>
            <person name="Shea T."/>
            <person name="Shenoy N."/>
            <person name="Sisk P."/>
            <person name="Stolte C."/>
            <person name="Sykes S."/>
            <person name="Wortman J."/>
            <person name="Nusbaum C."/>
            <person name="Birren B."/>
        </authorList>
    </citation>
    <scope>NUCLEOTIDE SEQUENCE [LARGE SCALE GENOMIC DNA]</scope>
    <source>
        <strain evidence="8 9">4_1_13</strain>
    </source>
</reference>
<evidence type="ECO:0000313" key="8">
    <source>
        <dbReference type="EMBL" id="EEO39386.1"/>
    </source>
</evidence>
<dbReference type="PROSITE" id="PS00099">
    <property type="entry name" value="THIOLASE_3"/>
    <property type="match status" value="1"/>
</dbReference>
<keyword evidence="3 5" id="KW-0012">Acyltransferase</keyword>
<keyword evidence="2 5" id="KW-0808">Transferase</keyword>
<organism evidence="8 9">
    <name type="scientific">Fusobacterium vincentii 4_1_13</name>
    <dbReference type="NCBI Taxonomy" id="469606"/>
    <lineage>
        <taxon>Bacteria</taxon>
        <taxon>Fusobacteriati</taxon>
        <taxon>Fusobacteriota</taxon>
        <taxon>Fusobacteriia</taxon>
        <taxon>Fusobacteriales</taxon>
        <taxon>Fusobacteriaceae</taxon>
        <taxon>Fusobacterium</taxon>
    </lineage>
</organism>
<dbReference type="eggNOG" id="COG0183">
    <property type="taxonomic scope" value="Bacteria"/>
</dbReference>
<dbReference type="InterPro" id="IPR020617">
    <property type="entry name" value="Thiolase_C"/>
</dbReference>
<dbReference type="InterPro" id="IPR002155">
    <property type="entry name" value="Thiolase"/>
</dbReference>
<comment type="similarity">
    <text evidence="1 5">Belongs to the thiolase-like superfamily. Thiolase family.</text>
</comment>
<dbReference type="InterPro" id="IPR020613">
    <property type="entry name" value="Thiolase_CS"/>
</dbReference>
<dbReference type="InterPro" id="IPR016039">
    <property type="entry name" value="Thiolase-like"/>
</dbReference>
<dbReference type="InterPro" id="IPR020615">
    <property type="entry name" value="Thiolase_acyl_enz_int_AS"/>
</dbReference>
<dbReference type="EMBL" id="ACDE02000013">
    <property type="protein sequence ID" value="EEO39386.1"/>
    <property type="molecule type" value="Genomic_DNA"/>
</dbReference>
<feature type="domain" description="Thiolase C-terminal" evidence="7">
    <location>
        <begin position="270"/>
        <end position="399"/>
    </location>
</feature>
<dbReference type="RefSeq" id="WP_008802473.1">
    <property type="nucleotide sequence ID" value="NZ_KQ235735.1"/>
</dbReference>
<protein>
    <submittedName>
        <fullName evidence="8">Acetyl-CoA C-acetyltransferase</fullName>
    </submittedName>
</protein>
<evidence type="ECO:0000256" key="5">
    <source>
        <dbReference type="RuleBase" id="RU003557"/>
    </source>
</evidence>
<dbReference type="SUPFAM" id="SSF53901">
    <property type="entry name" value="Thiolase-like"/>
    <property type="match status" value="2"/>
</dbReference>
<dbReference type="AlphaFoldDB" id="A0A0M1VRZ4"/>
<evidence type="ECO:0000313" key="9">
    <source>
        <dbReference type="Proteomes" id="UP000004925"/>
    </source>
</evidence>
<dbReference type="Gene3D" id="3.40.47.10">
    <property type="match status" value="2"/>
</dbReference>
<feature type="active site" description="Proton acceptor" evidence="4">
    <location>
        <position position="387"/>
    </location>
</feature>
<sequence>MSKVYVVAAKRSAIGSFLGSLAPLKPGELGAQIVKNILEETKVDPANIDEVIVGNVLSAGQAQGVGRQVSIKAGIPYEVPAYSVNIICGSGMKSIITAFSNIKAGEANLVIAGGTESMSGAGFILPGAIRGGHKMADLTMKDHMILDALTDAYHNIHMGITAENIAEKYGITREEQDAFALESQKKAIAAVDSGKFKDEIVPVVIPNKKGDIIFDTDEYPNRKTDAEKLAKLKPAFKKDGLVTAGNASGLNDGASFVMLASEEAVKKYNLKPLVEIISTGTGGVDPLIMGMGPVPAIRKAFNKTDLKLKDMELIELNEAFAAQSLGVIKELCKEHGVTPEWIKERTNVNGGAIALGHPVGASGNRITVTLIHEMKKRGVEYGLASLCIGGGMGTALILKNVK</sequence>
<evidence type="ECO:0000256" key="3">
    <source>
        <dbReference type="ARBA" id="ARBA00023315"/>
    </source>
</evidence>
<evidence type="ECO:0000259" key="6">
    <source>
        <dbReference type="Pfam" id="PF00108"/>
    </source>
</evidence>
<dbReference type="Pfam" id="PF00108">
    <property type="entry name" value="Thiolase_N"/>
    <property type="match status" value="1"/>
</dbReference>
<proteinExistence type="inferred from homology"/>
<dbReference type="Proteomes" id="UP000004925">
    <property type="component" value="Unassembled WGS sequence"/>
</dbReference>
<dbReference type="PANTHER" id="PTHR18919">
    <property type="entry name" value="ACETYL-COA C-ACYLTRANSFERASE"/>
    <property type="match status" value="1"/>
</dbReference>
<feature type="domain" description="Thiolase N-terminal" evidence="6">
    <location>
        <begin position="4"/>
        <end position="263"/>
    </location>
</feature>
<evidence type="ECO:0000256" key="4">
    <source>
        <dbReference type="PIRSR" id="PIRSR000429-1"/>
    </source>
</evidence>
<dbReference type="PANTHER" id="PTHR18919:SF107">
    <property type="entry name" value="ACETYL-COA ACETYLTRANSFERASE, CYTOSOLIC"/>
    <property type="match status" value="1"/>
</dbReference>
<dbReference type="CDD" id="cd00751">
    <property type="entry name" value="thiolase"/>
    <property type="match status" value="1"/>
</dbReference>
<dbReference type="Pfam" id="PF02803">
    <property type="entry name" value="Thiolase_C"/>
    <property type="match status" value="1"/>
</dbReference>
<dbReference type="NCBIfam" id="TIGR01930">
    <property type="entry name" value="AcCoA-C-Actrans"/>
    <property type="match status" value="1"/>
</dbReference>
<gene>
    <name evidence="8" type="ORF">FSCG_00099</name>
</gene>
<name>A0A0M1VRZ4_FUSVC</name>
<dbReference type="PROSITE" id="PS00098">
    <property type="entry name" value="THIOLASE_1"/>
    <property type="match status" value="1"/>
</dbReference>
<dbReference type="PROSITE" id="PS00737">
    <property type="entry name" value="THIOLASE_2"/>
    <property type="match status" value="1"/>
</dbReference>
<feature type="active site" description="Acyl-thioester intermediate" evidence="4">
    <location>
        <position position="88"/>
    </location>
</feature>
<accession>A0A0M1VRZ4</accession>
<dbReference type="InterPro" id="IPR020616">
    <property type="entry name" value="Thiolase_N"/>
</dbReference>
<dbReference type="GO" id="GO:0003988">
    <property type="term" value="F:acetyl-CoA C-acyltransferase activity"/>
    <property type="evidence" value="ECO:0007669"/>
    <property type="project" value="UniProtKB-ARBA"/>
</dbReference>
<dbReference type="HOGENOM" id="CLU_031026_0_0_0"/>
<dbReference type="PIRSF" id="PIRSF000429">
    <property type="entry name" value="Ac-CoA_Ac_transf"/>
    <property type="match status" value="1"/>
</dbReference>
<dbReference type="InterPro" id="IPR020610">
    <property type="entry name" value="Thiolase_AS"/>
</dbReference>